<accession>A0A8S5T2R8</accession>
<proteinExistence type="predicted"/>
<name>A0A8S5T2R8_9CAUD</name>
<reference evidence="1" key="1">
    <citation type="journal article" date="2021" name="Proc. Natl. Acad. Sci. U.S.A.">
        <title>A Catalog of Tens of Thousands of Viruses from Human Metagenomes Reveals Hidden Associations with Chronic Diseases.</title>
        <authorList>
            <person name="Tisza M.J."/>
            <person name="Buck C.B."/>
        </authorList>
    </citation>
    <scope>NUCLEOTIDE SEQUENCE</scope>
    <source>
        <strain evidence="1">Ct5ra14</strain>
    </source>
</reference>
<protein>
    <submittedName>
        <fullName evidence="1">Complement C1q-like protein</fullName>
    </submittedName>
</protein>
<dbReference type="EMBL" id="BK032730">
    <property type="protein sequence ID" value="DAF57263.1"/>
    <property type="molecule type" value="Genomic_DNA"/>
</dbReference>
<sequence>MLKALLQSLLNLTSKKGSDGNFPNYDGQLYGSSSNSTFSYTAPSNGDFVIVPKIQRGVFYEICVYTKTNKIFAGRFATDEKENTKSYTNFIRLNKGDRLEFELTSGTFIFLEWRFFPAKL</sequence>
<organism evidence="1">
    <name type="scientific">Myoviridae sp. ct5ra14</name>
    <dbReference type="NCBI Taxonomy" id="2827659"/>
    <lineage>
        <taxon>Viruses</taxon>
        <taxon>Duplodnaviria</taxon>
        <taxon>Heunggongvirae</taxon>
        <taxon>Uroviricota</taxon>
        <taxon>Caudoviricetes</taxon>
    </lineage>
</organism>
<evidence type="ECO:0000313" key="1">
    <source>
        <dbReference type="EMBL" id="DAF57263.1"/>
    </source>
</evidence>